<organism evidence="1 2">
    <name type="scientific">Dendrobium chrysotoxum</name>
    <name type="common">Orchid</name>
    <dbReference type="NCBI Taxonomy" id="161865"/>
    <lineage>
        <taxon>Eukaryota</taxon>
        <taxon>Viridiplantae</taxon>
        <taxon>Streptophyta</taxon>
        <taxon>Embryophyta</taxon>
        <taxon>Tracheophyta</taxon>
        <taxon>Spermatophyta</taxon>
        <taxon>Magnoliopsida</taxon>
        <taxon>Liliopsida</taxon>
        <taxon>Asparagales</taxon>
        <taxon>Orchidaceae</taxon>
        <taxon>Epidendroideae</taxon>
        <taxon>Malaxideae</taxon>
        <taxon>Dendrobiinae</taxon>
        <taxon>Dendrobium</taxon>
    </lineage>
</organism>
<accession>A0AAV7FW90</accession>
<dbReference type="EMBL" id="JAGFBR010000016">
    <property type="protein sequence ID" value="KAH0454020.1"/>
    <property type="molecule type" value="Genomic_DNA"/>
</dbReference>
<gene>
    <name evidence="1" type="ORF">IEQ34_018344</name>
</gene>
<keyword evidence="2" id="KW-1185">Reference proteome</keyword>
<name>A0AAV7FW90_DENCH</name>
<protein>
    <recommendedName>
        <fullName evidence="3">SnoaL-like domain-containing protein</fullName>
    </recommendedName>
</protein>
<sequence length="105" mass="11859">MPCPMHTGARLISAHRAENTAIIISTELFFSGRNITPSSPLSSVFTLRQPEGKWLILRHATSFSSLLGPAIPWLSYRIKWSVHGDEVKMGNLAMEMLKIVFFRLF</sequence>
<proteinExistence type="predicted"/>
<dbReference type="AlphaFoldDB" id="A0AAV7FW90"/>
<reference evidence="1 2" key="1">
    <citation type="journal article" date="2021" name="Hortic Res">
        <title>Chromosome-scale assembly of the Dendrobium chrysotoxum genome enhances the understanding of orchid evolution.</title>
        <authorList>
            <person name="Zhang Y."/>
            <person name="Zhang G.Q."/>
            <person name="Zhang D."/>
            <person name="Liu X.D."/>
            <person name="Xu X.Y."/>
            <person name="Sun W.H."/>
            <person name="Yu X."/>
            <person name="Zhu X."/>
            <person name="Wang Z.W."/>
            <person name="Zhao X."/>
            <person name="Zhong W.Y."/>
            <person name="Chen H."/>
            <person name="Yin W.L."/>
            <person name="Huang T."/>
            <person name="Niu S.C."/>
            <person name="Liu Z.J."/>
        </authorList>
    </citation>
    <scope>NUCLEOTIDE SEQUENCE [LARGE SCALE GENOMIC DNA]</scope>
    <source>
        <strain evidence="1">Lindl</strain>
    </source>
</reference>
<evidence type="ECO:0000313" key="1">
    <source>
        <dbReference type="EMBL" id="KAH0454020.1"/>
    </source>
</evidence>
<evidence type="ECO:0008006" key="3">
    <source>
        <dbReference type="Google" id="ProtNLM"/>
    </source>
</evidence>
<evidence type="ECO:0000313" key="2">
    <source>
        <dbReference type="Proteomes" id="UP000775213"/>
    </source>
</evidence>
<comment type="caution">
    <text evidence="1">The sequence shown here is derived from an EMBL/GenBank/DDBJ whole genome shotgun (WGS) entry which is preliminary data.</text>
</comment>
<dbReference type="Proteomes" id="UP000775213">
    <property type="component" value="Unassembled WGS sequence"/>
</dbReference>